<organism evidence="1 2">
    <name type="scientific">Subtercola boreus</name>
    <dbReference type="NCBI Taxonomy" id="120213"/>
    <lineage>
        <taxon>Bacteria</taxon>
        <taxon>Bacillati</taxon>
        <taxon>Actinomycetota</taxon>
        <taxon>Actinomycetes</taxon>
        <taxon>Micrococcales</taxon>
        <taxon>Microbacteriaceae</taxon>
        <taxon>Subtercola</taxon>
    </lineage>
</organism>
<comment type="caution">
    <text evidence="1">The sequence shown here is derived from an EMBL/GenBank/DDBJ whole genome shotgun (WGS) entry which is preliminary data.</text>
</comment>
<name>A0A3E0WFM1_9MICO</name>
<dbReference type="Gene3D" id="3.90.550.10">
    <property type="entry name" value="Spore Coat Polysaccharide Biosynthesis Protein SpsA, Chain A"/>
    <property type="match status" value="1"/>
</dbReference>
<dbReference type="AlphaFoldDB" id="A0A3E0WFM1"/>
<reference evidence="1 2" key="1">
    <citation type="submission" date="2017-04" db="EMBL/GenBank/DDBJ databases">
        <title>Comparative genome analysis of Subtercola boreus.</title>
        <authorList>
            <person name="Cho Y.-J."/>
            <person name="Cho A."/>
            <person name="Kim O.-S."/>
            <person name="Lee J.-I."/>
        </authorList>
    </citation>
    <scope>NUCLEOTIDE SEQUENCE [LARGE SCALE GENOMIC DNA]</scope>
    <source>
        <strain evidence="1 2">P28004</strain>
    </source>
</reference>
<dbReference type="SUPFAM" id="SSF53448">
    <property type="entry name" value="Nucleotide-diphospho-sugar transferases"/>
    <property type="match status" value="1"/>
</dbReference>
<dbReference type="InterPro" id="IPR029044">
    <property type="entry name" value="Nucleotide-diphossugar_trans"/>
</dbReference>
<proteinExistence type="predicted"/>
<dbReference type="RefSeq" id="WP_172582687.1">
    <property type="nucleotide sequence ID" value="NZ_NBXC01000008.1"/>
</dbReference>
<sequence>MTDFLSPDELSFIDTAHLNYWVGETAPLPGFVTSRDVVDLNRDFRVDSDLHGTFDGVFYVEHDLGDVKQWRQVLDELLHLLNGSGTLVLRYTPFPYFGTHELMNAIRAFTGGAVEVLFARQWPGHPSKVIGLTLSAPARRRSLDLFTFGLIVDGRFPERLTRFVDSVLAIDGLDTIDYEILVCGPAGSTDHIDTRLANIRLVEQDARFSTLGWITRKKNLLVAEARGDLILLAHDRYSVRSDFLTALREYGPDVDVLVPTQLTSDGFTYPSRVATSGTWDLRSLGELEVGDYTPTMYINGGVLIASVDVLRATPYNELLFWAEAEDVELTRRLEAAGVVPRFSQNVVVITDLTRGDQVSVFQRLPFESSYVSPTERGPRYAPGSGLAFGQSTDPAVFARRGVAFPHYWSRSGAGLVWSADHAPEFVIRPEVPESRGNRRWTLTLGFSAGPGGAGSGWAEVLVNGRRAPLAAVDSSSGASLAELTFDVPEDIGIDGRNFAVQLASGMPHGVALRSLRLDVDTPTPELPLTLDLGAEVSRTDATFSGWGEPENWGRWSSGRSCSIHIPIRARRPGATLVVSCDLQAYIPLRTGEQRVIVKIAGIPLDIWSMTSGEFRWHSVRIPAARLTRDWVDLTFEVAFPTSPHEETGEGDVRRLGVGIRTLSIKEARG</sequence>
<evidence type="ECO:0000313" key="1">
    <source>
        <dbReference type="EMBL" id="RFA28744.1"/>
    </source>
</evidence>
<dbReference type="EMBL" id="NBXE01000008">
    <property type="protein sequence ID" value="RFA28744.1"/>
    <property type="molecule type" value="Genomic_DNA"/>
</dbReference>
<gene>
    <name evidence="1" type="ORF">B7R25_03215</name>
</gene>
<accession>A0A3E0WFM1</accession>
<evidence type="ECO:0000313" key="2">
    <source>
        <dbReference type="Proteomes" id="UP000257080"/>
    </source>
</evidence>
<protein>
    <submittedName>
        <fullName evidence="1">Uncharacterized protein</fullName>
    </submittedName>
</protein>
<dbReference type="Proteomes" id="UP000257080">
    <property type="component" value="Unassembled WGS sequence"/>
</dbReference>